<gene>
    <name evidence="5" type="ORF">HUK68_21720</name>
</gene>
<evidence type="ECO:0000256" key="2">
    <source>
        <dbReference type="ARBA" id="ARBA00023002"/>
    </source>
</evidence>
<dbReference type="Proteomes" id="UP000509579">
    <property type="component" value="Plasmid unnamed1"/>
</dbReference>
<dbReference type="InterPro" id="IPR020904">
    <property type="entry name" value="Sc_DH/Rdtase_CS"/>
</dbReference>
<keyword evidence="6" id="KW-1185">Reference proteome</keyword>
<evidence type="ECO:0000313" key="6">
    <source>
        <dbReference type="Proteomes" id="UP000509579"/>
    </source>
</evidence>
<dbReference type="Gene3D" id="3.40.50.720">
    <property type="entry name" value="NAD(P)-binding Rossmann-like Domain"/>
    <property type="match status" value="1"/>
</dbReference>
<comment type="similarity">
    <text evidence="1 3">Belongs to the short-chain dehydrogenases/reductases (SDR) family.</text>
</comment>
<reference evidence="5 6" key="1">
    <citation type="submission" date="2020-06" db="EMBL/GenBank/DDBJ databases">
        <title>Acidovorax antarctica sp. nov., isolated from Corinth ice sheet soil, Antarctic Fields Peninsula.</title>
        <authorList>
            <person name="Xu Q."/>
            <person name="Peng F."/>
        </authorList>
    </citation>
    <scope>NUCLEOTIDE SEQUENCE [LARGE SCALE GENOMIC DNA]</scope>
    <source>
        <strain evidence="5 6">16-35-5</strain>
        <plasmid evidence="5 6">unnamed1</plasmid>
    </source>
</reference>
<dbReference type="SUPFAM" id="SSF51735">
    <property type="entry name" value="NAD(P)-binding Rossmann-fold domains"/>
    <property type="match status" value="1"/>
</dbReference>
<proteinExistence type="inferred from homology"/>
<dbReference type="PANTHER" id="PTHR24321">
    <property type="entry name" value="DEHYDROGENASES, SHORT CHAIN"/>
    <property type="match status" value="1"/>
</dbReference>
<dbReference type="PANTHER" id="PTHR24321:SF15">
    <property type="entry name" value="OXIDOREDUCTASE UCPA"/>
    <property type="match status" value="1"/>
</dbReference>
<evidence type="ECO:0000259" key="4">
    <source>
        <dbReference type="SMART" id="SM00822"/>
    </source>
</evidence>
<organism evidence="5 6">
    <name type="scientific">Comamonas antarctica</name>
    <dbReference type="NCBI Taxonomy" id="2743470"/>
    <lineage>
        <taxon>Bacteria</taxon>
        <taxon>Pseudomonadati</taxon>
        <taxon>Pseudomonadota</taxon>
        <taxon>Betaproteobacteria</taxon>
        <taxon>Burkholderiales</taxon>
        <taxon>Comamonadaceae</taxon>
        <taxon>Comamonas</taxon>
    </lineage>
</organism>
<dbReference type="PRINTS" id="PR00080">
    <property type="entry name" value="SDRFAMILY"/>
</dbReference>
<evidence type="ECO:0000256" key="1">
    <source>
        <dbReference type="ARBA" id="ARBA00006484"/>
    </source>
</evidence>
<dbReference type="InterPro" id="IPR057326">
    <property type="entry name" value="KR_dom"/>
</dbReference>
<feature type="domain" description="Ketoreductase" evidence="4">
    <location>
        <begin position="9"/>
        <end position="191"/>
    </location>
</feature>
<name>A0A6N1XAX5_9BURK</name>
<dbReference type="PRINTS" id="PR00081">
    <property type="entry name" value="GDHRDH"/>
</dbReference>
<dbReference type="InterPro" id="IPR036291">
    <property type="entry name" value="NAD(P)-bd_dom_sf"/>
</dbReference>
<dbReference type="InterPro" id="IPR002347">
    <property type="entry name" value="SDR_fam"/>
</dbReference>
<protein>
    <submittedName>
        <fullName evidence="5">SDR family oxidoreductase</fullName>
    </submittedName>
</protein>
<dbReference type="SMART" id="SM00822">
    <property type="entry name" value="PKS_KR"/>
    <property type="match status" value="1"/>
</dbReference>
<accession>A0A6N1XAX5</accession>
<evidence type="ECO:0000313" key="5">
    <source>
        <dbReference type="EMBL" id="QKV55533.1"/>
    </source>
</evidence>
<dbReference type="PROSITE" id="PS00061">
    <property type="entry name" value="ADH_SHORT"/>
    <property type="match status" value="1"/>
</dbReference>
<geneLocation type="plasmid" evidence="5 6">
    <name>unnamed1</name>
</geneLocation>
<dbReference type="EMBL" id="CP054841">
    <property type="protein sequence ID" value="QKV55533.1"/>
    <property type="molecule type" value="Genomic_DNA"/>
</dbReference>
<keyword evidence="2" id="KW-0560">Oxidoreductase</keyword>
<dbReference type="FunFam" id="3.40.50.720:FF:000173">
    <property type="entry name" value="3-oxoacyl-[acyl-carrier protein] reductase"/>
    <property type="match status" value="1"/>
</dbReference>
<dbReference type="Pfam" id="PF00106">
    <property type="entry name" value="adh_short"/>
    <property type="match status" value="1"/>
</dbReference>
<keyword evidence="5" id="KW-0614">Plasmid</keyword>
<dbReference type="AlphaFoldDB" id="A0A6N1XAX5"/>
<dbReference type="KEGG" id="aant:HUK68_21720"/>
<sequence>MNQYDFAGKVAVVTGGAQGIGLCVAQRLLKGGAAVALWDRDPAALHAAQQALQGQGAVHTVVADITDLASVEQAAAETAAALGPVSILVNSAGIAGANAPTVDYSEAEWEQVLKVNLNGTFNVNKVLVRGMLDHGYGRVVNVASIAGKEGNPNACAYSASKAGVIALTKSIGKETAGHDIAVNAITPAAAKTRIFDQMSQQHIDYMLSKIPRGRFVQVDEIASLVGWLVSAENSFTTGAVFDLSGGRATY</sequence>
<evidence type="ECO:0000256" key="3">
    <source>
        <dbReference type="RuleBase" id="RU000363"/>
    </source>
</evidence>
<dbReference type="GO" id="GO:0016491">
    <property type="term" value="F:oxidoreductase activity"/>
    <property type="evidence" value="ECO:0007669"/>
    <property type="project" value="UniProtKB-KW"/>
</dbReference>
<dbReference type="RefSeq" id="WP_175506320.1">
    <property type="nucleotide sequence ID" value="NZ_CP054841.1"/>
</dbReference>